<dbReference type="AlphaFoldDB" id="A0A0N8GQE0"/>
<evidence type="ECO:0000256" key="3">
    <source>
        <dbReference type="ARBA" id="ARBA00022490"/>
    </source>
</evidence>
<feature type="binding site" evidence="6">
    <location>
        <begin position="120"/>
        <end position="122"/>
    </location>
    <ligand>
        <name>substrate</name>
    </ligand>
</feature>
<dbReference type="GO" id="GO:0062193">
    <property type="term" value="F:D-ribose pyranase activity"/>
    <property type="evidence" value="ECO:0007669"/>
    <property type="project" value="UniProtKB-EC"/>
</dbReference>
<comment type="caution">
    <text evidence="7">The sequence shown here is derived from an EMBL/GenBank/DDBJ whole genome shotgun (WGS) entry which is preliminary data.</text>
</comment>
<comment type="catalytic activity">
    <reaction evidence="1 6">
        <text>beta-D-ribopyranose = beta-D-ribofuranose</text>
        <dbReference type="Rhea" id="RHEA:25432"/>
        <dbReference type="ChEBI" id="CHEBI:27476"/>
        <dbReference type="ChEBI" id="CHEBI:47002"/>
        <dbReference type="EC" id="5.4.99.62"/>
    </reaction>
</comment>
<accession>A0A0N8GQE0</accession>
<name>A0A0N8GQE0_9CHLR</name>
<dbReference type="GO" id="GO:0005829">
    <property type="term" value="C:cytosol"/>
    <property type="evidence" value="ECO:0007669"/>
    <property type="project" value="TreeGrafter"/>
</dbReference>
<keyword evidence="5 6" id="KW-0119">Carbohydrate metabolism</keyword>
<comment type="subcellular location">
    <subcellularLocation>
        <location evidence="6">Cytoplasm</location>
    </subcellularLocation>
</comment>
<keyword evidence="3 6" id="KW-0963">Cytoplasm</keyword>
<evidence type="ECO:0000256" key="2">
    <source>
        <dbReference type="ARBA" id="ARBA00012862"/>
    </source>
</evidence>
<reference evidence="7 8" key="1">
    <citation type="submission" date="2015-07" db="EMBL/GenBank/DDBJ databases">
        <title>Whole genome sequence of Thermanaerothrix daxensis DSM 23592.</title>
        <authorList>
            <person name="Hemp J."/>
            <person name="Ward L.M."/>
            <person name="Pace L.A."/>
            <person name="Fischer W.W."/>
        </authorList>
    </citation>
    <scope>NUCLEOTIDE SEQUENCE [LARGE SCALE GENOMIC DNA]</scope>
    <source>
        <strain evidence="7 8">GNS-1</strain>
    </source>
</reference>
<sequence>MKKTPLLNVALSELIASLGHGDMLVIGDAGLPIPAETYRIDLALTRGVPGFIETVRTVLSEMQVERVIVAEETARVSPHVLQELEALLPGVPFERVSHELLKDLCGRARAVVRTGEFTPYANVILVAGVVF</sequence>
<dbReference type="GO" id="GO:0016872">
    <property type="term" value="F:intramolecular lyase activity"/>
    <property type="evidence" value="ECO:0007669"/>
    <property type="project" value="UniProtKB-UniRule"/>
</dbReference>
<dbReference type="STRING" id="869279.SE15_07120"/>
<dbReference type="RefSeq" id="WP_054521421.1">
    <property type="nucleotide sequence ID" value="NZ_LGKO01000003.1"/>
</dbReference>
<comment type="pathway">
    <text evidence="6">Carbohydrate metabolism; D-ribose degradation; D-ribose 5-phosphate from beta-D-ribopyranose: step 1/2.</text>
</comment>
<protein>
    <recommendedName>
        <fullName evidence="2 6">D-ribose pyranase</fullName>
        <ecNumber evidence="2 6">5.4.99.62</ecNumber>
    </recommendedName>
</protein>
<feature type="binding site" evidence="6">
    <location>
        <position position="28"/>
    </location>
    <ligand>
        <name>substrate</name>
    </ligand>
</feature>
<dbReference type="UniPathway" id="UPA00916">
    <property type="reaction ID" value="UER00888"/>
</dbReference>
<evidence type="ECO:0000313" key="7">
    <source>
        <dbReference type="EMBL" id="KPL83434.1"/>
    </source>
</evidence>
<dbReference type="Proteomes" id="UP000050544">
    <property type="component" value="Unassembled WGS sequence"/>
</dbReference>
<dbReference type="EC" id="5.4.99.62" evidence="2 6"/>
<dbReference type="OrthoDB" id="9805009at2"/>
<dbReference type="Gene3D" id="3.40.1650.10">
    <property type="entry name" value="RbsD-like domain"/>
    <property type="match status" value="1"/>
</dbReference>
<feature type="active site" description="Proton donor" evidence="6">
    <location>
        <position position="20"/>
    </location>
</feature>
<comment type="similarity">
    <text evidence="6">Belongs to the RbsD / FucU family. RbsD subfamily.</text>
</comment>
<keyword evidence="4 6" id="KW-0413">Isomerase</keyword>
<dbReference type="GO" id="GO:0019303">
    <property type="term" value="P:D-ribose catabolic process"/>
    <property type="evidence" value="ECO:0007669"/>
    <property type="project" value="UniProtKB-UniRule"/>
</dbReference>
<dbReference type="EMBL" id="LGKO01000003">
    <property type="protein sequence ID" value="KPL83434.1"/>
    <property type="molecule type" value="Genomic_DNA"/>
</dbReference>
<dbReference type="InterPro" id="IPR023064">
    <property type="entry name" value="D-ribose_pyranase"/>
</dbReference>
<comment type="function">
    <text evidence="6">Catalyzes the interconversion of beta-pyran and beta-furan forms of D-ribose.</text>
</comment>
<proteinExistence type="inferred from homology"/>
<comment type="subunit">
    <text evidence="6">Homodecamer.</text>
</comment>
<keyword evidence="8" id="KW-1185">Reference proteome</keyword>
<dbReference type="NCBIfam" id="NF008761">
    <property type="entry name" value="PRK11797.1"/>
    <property type="match status" value="1"/>
</dbReference>
<organism evidence="7 8">
    <name type="scientific">Thermanaerothrix daxensis</name>
    <dbReference type="NCBI Taxonomy" id="869279"/>
    <lineage>
        <taxon>Bacteria</taxon>
        <taxon>Bacillati</taxon>
        <taxon>Chloroflexota</taxon>
        <taxon>Anaerolineae</taxon>
        <taxon>Anaerolineales</taxon>
        <taxon>Anaerolineaceae</taxon>
        <taxon>Thermanaerothrix</taxon>
    </lineage>
</organism>
<dbReference type="GO" id="GO:0048029">
    <property type="term" value="F:monosaccharide binding"/>
    <property type="evidence" value="ECO:0007669"/>
    <property type="project" value="InterPro"/>
</dbReference>
<evidence type="ECO:0000313" key="8">
    <source>
        <dbReference type="Proteomes" id="UP000050544"/>
    </source>
</evidence>
<dbReference type="InterPro" id="IPR023750">
    <property type="entry name" value="RbsD-like_sf"/>
</dbReference>
<gene>
    <name evidence="6" type="primary">rbsD</name>
    <name evidence="7" type="ORF">SE15_07120</name>
</gene>
<dbReference type="PATRIC" id="fig|869279.4.peg.2824"/>
<dbReference type="InterPro" id="IPR007721">
    <property type="entry name" value="RbsD_FucU"/>
</dbReference>
<feature type="binding site" evidence="6">
    <location>
        <position position="98"/>
    </location>
    <ligand>
        <name>substrate</name>
    </ligand>
</feature>
<dbReference type="PANTHER" id="PTHR37831:SF1">
    <property type="entry name" value="D-RIBOSE PYRANASE"/>
    <property type="match status" value="1"/>
</dbReference>
<evidence type="ECO:0000256" key="5">
    <source>
        <dbReference type="ARBA" id="ARBA00023277"/>
    </source>
</evidence>
<dbReference type="PANTHER" id="PTHR37831">
    <property type="entry name" value="D-RIBOSE PYRANASE"/>
    <property type="match status" value="1"/>
</dbReference>
<evidence type="ECO:0000256" key="4">
    <source>
        <dbReference type="ARBA" id="ARBA00023235"/>
    </source>
</evidence>
<dbReference type="SUPFAM" id="SSF102546">
    <property type="entry name" value="RbsD-like"/>
    <property type="match status" value="1"/>
</dbReference>
<evidence type="ECO:0000256" key="1">
    <source>
        <dbReference type="ARBA" id="ARBA00000223"/>
    </source>
</evidence>
<dbReference type="HAMAP" id="MF_01661">
    <property type="entry name" value="D_rib_pyranase"/>
    <property type="match status" value="1"/>
</dbReference>
<evidence type="ECO:0000256" key="6">
    <source>
        <dbReference type="HAMAP-Rule" id="MF_01661"/>
    </source>
</evidence>
<dbReference type="Pfam" id="PF05025">
    <property type="entry name" value="RbsD_FucU"/>
    <property type="match status" value="1"/>
</dbReference>